<evidence type="ECO:0000313" key="1">
    <source>
        <dbReference type="EMBL" id="MCJ2182168.1"/>
    </source>
</evidence>
<reference evidence="1" key="1">
    <citation type="submission" date="2022-03" db="EMBL/GenBank/DDBJ databases">
        <title>Identification of a novel bacterium isolated from mangrove sediments.</title>
        <authorList>
            <person name="Pan X."/>
        </authorList>
    </citation>
    <scope>NUCLEOTIDE SEQUENCE</scope>
    <source>
        <strain evidence="1">B1949</strain>
    </source>
</reference>
<dbReference type="RefSeq" id="WP_244017816.1">
    <property type="nucleotide sequence ID" value="NZ_JALHLF010000012.1"/>
</dbReference>
<keyword evidence="2" id="KW-1185">Reference proteome</keyword>
<gene>
    <name evidence="1" type="ORF">MTR62_05560</name>
</gene>
<organism evidence="1 2">
    <name type="scientific">Novosphingobium organovorum</name>
    <dbReference type="NCBI Taxonomy" id="2930092"/>
    <lineage>
        <taxon>Bacteria</taxon>
        <taxon>Pseudomonadati</taxon>
        <taxon>Pseudomonadota</taxon>
        <taxon>Alphaproteobacteria</taxon>
        <taxon>Sphingomonadales</taxon>
        <taxon>Sphingomonadaceae</taxon>
        <taxon>Novosphingobium</taxon>
    </lineage>
</organism>
<proteinExistence type="predicted"/>
<name>A0ABT0BAY5_9SPHN</name>
<protein>
    <submittedName>
        <fullName evidence="1">Uncharacterized protein</fullName>
    </submittedName>
</protein>
<comment type="caution">
    <text evidence="1">The sequence shown here is derived from an EMBL/GenBank/DDBJ whole genome shotgun (WGS) entry which is preliminary data.</text>
</comment>
<accession>A0ABT0BAY5</accession>
<dbReference type="EMBL" id="JALHLF010000012">
    <property type="protein sequence ID" value="MCJ2182168.1"/>
    <property type="molecule type" value="Genomic_DNA"/>
</dbReference>
<dbReference type="Proteomes" id="UP001162881">
    <property type="component" value="Unassembled WGS sequence"/>
</dbReference>
<evidence type="ECO:0000313" key="2">
    <source>
        <dbReference type="Proteomes" id="UP001162881"/>
    </source>
</evidence>
<sequence>MLSEFLEDDRDPEGFWQRVDDSFSAGRIKLVFVADTIPNELARIVEFLNKQM</sequence>